<comment type="caution">
    <text evidence="2">The sequence shown here is derived from an EMBL/GenBank/DDBJ whole genome shotgun (WGS) entry which is preliminary data.</text>
</comment>
<gene>
    <name evidence="2" type="ORF">PACLA_8A077441</name>
</gene>
<dbReference type="PANTHER" id="PTHR45749:SF37">
    <property type="entry name" value="OS05G0311600 PROTEIN"/>
    <property type="match status" value="1"/>
</dbReference>
<dbReference type="InterPro" id="IPR006580">
    <property type="entry name" value="Znf_TTF"/>
</dbReference>
<dbReference type="SMART" id="SM00597">
    <property type="entry name" value="ZnF_TTF"/>
    <property type="match status" value="1"/>
</dbReference>
<evidence type="ECO:0000313" key="2">
    <source>
        <dbReference type="EMBL" id="CAB3995065.1"/>
    </source>
</evidence>
<dbReference type="EMBL" id="CACRXK020002592">
    <property type="protein sequence ID" value="CAB3995065.1"/>
    <property type="molecule type" value="Genomic_DNA"/>
</dbReference>
<feature type="compositionally biased region" description="Polar residues" evidence="1">
    <location>
        <begin position="25"/>
        <end position="39"/>
    </location>
</feature>
<accession>A0A7D9I101</accession>
<reference evidence="2" key="1">
    <citation type="submission" date="2020-04" db="EMBL/GenBank/DDBJ databases">
        <authorList>
            <person name="Alioto T."/>
            <person name="Alioto T."/>
            <person name="Gomez Garrido J."/>
        </authorList>
    </citation>
    <scope>NUCLEOTIDE SEQUENCE</scope>
    <source>
        <strain evidence="2">A484AB</strain>
    </source>
</reference>
<proteinExistence type="predicted"/>
<dbReference type="PANTHER" id="PTHR45749">
    <property type="match status" value="1"/>
</dbReference>
<dbReference type="AlphaFoldDB" id="A0A7D9I101"/>
<evidence type="ECO:0000313" key="3">
    <source>
        <dbReference type="Proteomes" id="UP001152795"/>
    </source>
</evidence>
<organism evidence="2 3">
    <name type="scientific">Paramuricea clavata</name>
    <name type="common">Red gorgonian</name>
    <name type="synonym">Violescent sea-whip</name>
    <dbReference type="NCBI Taxonomy" id="317549"/>
    <lineage>
        <taxon>Eukaryota</taxon>
        <taxon>Metazoa</taxon>
        <taxon>Cnidaria</taxon>
        <taxon>Anthozoa</taxon>
        <taxon>Octocorallia</taxon>
        <taxon>Malacalcyonacea</taxon>
        <taxon>Plexauridae</taxon>
        <taxon>Paramuricea</taxon>
    </lineage>
</organism>
<feature type="region of interest" description="Disordered" evidence="1">
    <location>
        <begin position="1"/>
        <end position="39"/>
    </location>
</feature>
<dbReference type="InterPro" id="IPR012337">
    <property type="entry name" value="RNaseH-like_sf"/>
</dbReference>
<protein>
    <submittedName>
        <fullName evidence="2">Zinc finger MYM-type 1-like</fullName>
    </submittedName>
</protein>
<evidence type="ECO:0000256" key="1">
    <source>
        <dbReference type="SAM" id="MobiDB-lite"/>
    </source>
</evidence>
<dbReference type="InterPro" id="IPR025398">
    <property type="entry name" value="DUF4371"/>
</dbReference>
<dbReference type="SUPFAM" id="SSF53098">
    <property type="entry name" value="Ribonuclease H-like"/>
    <property type="match status" value="1"/>
</dbReference>
<name>A0A7D9I101_PARCT</name>
<sequence>MVKFEFQGQPTQTTTPTSADRSVDNDNLTAESDSGTSKIRFTNDVDNSISIDQDVDGSVDDAVLKNDETTEVTRPLLSDNHFTNDEQPSQPKLSKYPVNEALKLHRTRSFQQSWYKKYNWLEYNVQKDAPFCFCCRKYSKTGNSSPFVTTGFRNWSNVMESGKGYGKHESSESHQFSYDAWNRKKMIESGALKNIADKLCPNANEIAKENKDYLRILFKYVLWFTTNSVATRGHDETEESEKQGNWLSFIKLQLETNPSFQELHEKVTKSRSTDYTSKTSFNGFVTAVANGVRDAIYSDIANCGMYSVLIDESKDKGNKEELALAVRYYSEKVVERFIEIKHLTEFDAQTIAAHTKDLIEFITQHSEGSVVISLGADGASVMSGEYAGVGEILRSQHFPWILYIHCIAHRLNLIVNDLVKDSPLAVDVLAAVTRLYSFLNIGKVRPVYQKIFQEMFPKTQTKYLTQQFEVRWSCKFEAVDFVAEKPECILATLAQVSNNGAVHGAKHAEEAA</sequence>
<feature type="region of interest" description="Disordered" evidence="1">
    <location>
        <begin position="70"/>
        <end position="93"/>
    </location>
</feature>
<keyword evidence="3" id="KW-1185">Reference proteome</keyword>
<dbReference type="Proteomes" id="UP001152795">
    <property type="component" value="Unassembled WGS sequence"/>
</dbReference>
<dbReference type="Pfam" id="PF14291">
    <property type="entry name" value="DUF4371"/>
    <property type="match status" value="1"/>
</dbReference>
<dbReference type="OrthoDB" id="10030173at2759"/>